<name>A0A9P1H919_9PEZI</name>
<gene>
    <name evidence="3" type="ORF">PPNO1_LOCUS8680</name>
</gene>
<dbReference type="SUPFAM" id="SSF81383">
    <property type="entry name" value="F-box domain"/>
    <property type="match status" value="1"/>
</dbReference>
<dbReference type="EMBL" id="CALLCH030000019">
    <property type="protein sequence ID" value="CAI4219109.1"/>
    <property type="molecule type" value="Genomic_DNA"/>
</dbReference>
<organism evidence="3 4">
    <name type="scientific">Parascedosporium putredinis</name>
    <dbReference type="NCBI Taxonomy" id="1442378"/>
    <lineage>
        <taxon>Eukaryota</taxon>
        <taxon>Fungi</taxon>
        <taxon>Dikarya</taxon>
        <taxon>Ascomycota</taxon>
        <taxon>Pezizomycotina</taxon>
        <taxon>Sordariomycetes</taxon>
        <taxon>Hypocreomycetidae</taxon>
        <taxon>Microascales</taxon>
        <taxon>Microascaceae</taxon>
        <taxon>Parascedosporium</taxon>
    </lineage>
</organism>
<evidence type="ECO:0000256" key="1">
    <source>
        <dbReference type="SAM" id="MobiDB-lite"/>
    </source>
</evidence>
<feature type="domain" description="F-box" evidence="2">
    <location>
        <begin position="33"/>
        <end position="81"/>
    </location>
</feature>
<dbReference type="InterPro" id="IPR036047">
    <property type="entry name" value="F-box-like_dom_sf"/>
</dbReference>
<dbReference type="InterPro" id="IPR001810">
    <property type="entry name" value="F-box_dom"/>
</dbReference>
<keyword evidence="4" id="KW-1185">Reference proteome</keyword>
<dbReference type="Proteomes" id="UP000838763">
    <property type="component" value="Unassembled WGS sequence"/>
</dbReference>
<reference evidence="3" key="1">
    <citation type="submission" date="2022-11" db="EMBL/GenBank/DDBJ databases">
        <authorList>
            <person name="Scott C."/>
            <person name="Bruce N."/>
        </authorList>
    </citation>
    <scope>NUCLEOTIDE SEQUENCE</scope>
</reference>
<dbReference type="AlphaFoldDB" id="A0A9P1H919"/>
<dbReference type="OrthoDB" id="5098322at2759"/>
<comment type="caution">
    <text evidence="3">The sequence shown here is derived from an EMBL/GenBank/DDBJ whole genome shotgun (WGS) entry which is preliminary data.</text>
</comment>
<dbReference type="PROSITE" id="PS50181">
    <property type="entry name" value="FBOX"/>
    <property type="match status" value="1"/>
</dbReference>
<evidence type="ECO:0000313" key="4">
    <source>
        <dbReference type="Proteomes" id="UP000838763"/>
    </source>
</evidence>
<feature type="region of interest" description="Disordered" evidence="1">
    <location>
        <begin position="312"/>
        <end position="334"/>
    </location>
</feature>
<accession>A0A9P1H919</accession>
<dbReference type="Pfam" id="PF12937">
    <property type="entry name" value="F-box-like"/>
    <property type="match status" value="1"/>
</dbReference>
<sequence>MVRAREIAEQDALAALSEHMDPLVARLYYNARLSPISLLPDEILLMIFKALGDDPVAYFLLRRVSRRFKQVLLGREFHRFLYPMDRANPDGVGPDISVYWSDTNPDRVLAATGNHASNTKRQFHCSGCNLDHNWRLFSAAERERPWRFRECAGRQGYLSLCAHVKITWDAVSSRYYQLRHRAALLSFETVLAQCKHPSHETRCPDCRRVAADAGPVQRNWPTAYLCLQSPSGELDLRLSWQAETGPLPRLRAFPSRGFAPRTCLEYSGPASFPGGAAPTTATLTTTTTVTSAAAAAEVDAADAFFTTGRILNMPPRRSATPHATKATWPGTSTP</sequence>
<protein>
    <recommendedName>
        <fullName evidence="2">F-box domain-containing protein</fullName>
    </recommendedName>
</protein>
<evidence type="ECO:0000259" key="2">
    <source>
        <dbReference type="PROSITE" id="PS50181"/>
    </source>
</evidence>
<proteinExistence type="predicted"/>
<evidence type="ECO:0000313" key="3">
    <source>
        <dbReference type="EMBL" id="CAI4219109.1"/>
    </source>
</evidence>